<protein>
    <submittedName>
        <fullName evidence="1">Uncharacterized protein</fullName>
    </submittedName>
</protein>
<proteinExistence type="predicted"/>
<evidence type="ECO:0000313" key="2">
    <source>
        <dbReference type="Proteomes" id="UP000234335"/>
    </source>
</evidence>
<name>A0A2I1M548_9FIRM</name>
<organism evidence="1 2">
    <name type="scientific">Anaerococcus octavius</name>
    <dbReference type="NCBI Taxonomy" id="54007"/>
    <lineage>
        <taxon>Bacteria</taxon>
        <taxon>Bacillati</taxon>
        <taxon>Bacillota</taxon>
        <taxon>Tissierellia</taxon>
        <taxon>Tissierellales</taxon>
        <taxon>Peptoniphilaceae</taxon>
        <taxon>Anaerococcus</taxon>
    </lineage>
</organism>
<evidence type="ECO:0000313" key="1">
    <source>
        <dbReference type="EMBL" id="PKZ15251.1"/>
    </source>
</evidence>
<dbReference type="AlphaFoldDB" id="A0A2I1M548"/>
<keyword evidence="2" id="KW-1185">Reference proteome</keyword>
<dbReference type="Proteomes" id="UP000234335">
    <property type="component" value="Unassembled WGS sequence"/>
</dbReference>
<dbReference type="EMBL" id="PKGS01000007">
    <property type="protein sequence ID" value="PKZ15251.1"/>
    <property type="molecule type" value="Genomic_DNA"/>
</dbReference>
<gene>
    <name evidence="1" type="ORF">CYJ34_08145</name>
</gene>
<comment type="caution">
    <text evidence="1">The sequence shown here is derived from an EMBL/GenBank/DDBJ whole genome shotgun (WGS) entry which is preliminary data.</text>
</comment>
<dbReference type="RefSeq" id="WP_101540784.1">
    <property type="nucleotide sequence ID" value="NZ_CALTZC010000052.1"/>
</dbReference>
<accession>A0A2I1M548</accession>
<sequence>MLIIDEDLKLNKKDNLSHRRFPFTLDHSFDKLIIKLSYAPRFVPSDEKENILAEAVEKYLQDDIYSNEDRTSTLDANIENFITTSLFYEREFVGAYHNKINDQEIMISHEFSSHGYKKFAIKPGAYEFVLSMHSCNSDVDAKISVEAIND</sequence>
<reference evidence="1 2" key="1">
    <citation type="submission" date="2017-12" db="EMBL/GenBank/DDBJ databases">
        <title>Phylogenetic diversity of female urinary microbiome.</title>
        <authorList>
            <person name="Thomas-White K."/>
            <person name="Wolfe A.J."/>
        </authorList>
    </citation>
    <scope>NUCLEOTIDE SEQUENCE [LARGE SCALE GENOMIC DNA]</scope>
    <source>
        <strain evidence="1 2">UMB0119</strain>
    </source>
</reference>